<keyword evidence="1" id="KW-0808">Transferase</keyword>
<evidence type="ECO:0000256" key="1">
    <source>
        <dbReference type="ARBA" id="ARBA00022679"/>
    </source>
</evidence>
<keyword evidence="2" id="KW-0012">Acyltransferase</keyword>
<dbReference type="CDD" id="cd04301">
    <property type="entry name" value="NAT_SF"/>
    <property type="match status" value="1"/>
</dbReference>
<accession>A0ABS6Y0A4</accession>
<dbReference type="PANTHER" id="PTHR43877">
    <property type="entry name" value="AMINOALKYLPHOSPHONATE N-ACETYLTRANSFERASE-RELATED-RELATED"/>
    <property type="match status" value="1"/>
</dbReference>
<dbReference type="InterPro" id="IPR050832">
    <property type="entry name" value="Bact_Acetyltransf"/>
</dbReference>
<keyword evidence="5" id="KW-1185">Reference proteome</keyword>
<protein>
    <submittedName>
        <fullName evidence="4">GNAT family N-acetyltransferase</fullName>
    </submittedName>
</protein>
<gene>
    <name evidence="4" type="ORF">KZH69_13575</name>
</gene>
<proteinExistence type="predicted"/>
<evidence type="ECO:0000313" key="5">
    <source>
        <dbReference type="Proteomes" id="UP000812031"/>
    </source>
</evidence>
<dbReference type="PROSITE" id="PS51186">
    <property type="entry name" value="GNAT"/>
    <property type="match status" value="1"/>
</dbReference>
<dbReference type="Pfam" id="PF13673">
    <property type="entry name" value="Acetyltransf_10"/>
    <property type="match status" value="1"/>
</dbReference>
<dbReference type="EMBL" id="JAHWYN010000012">
    <property type="protein sequence ID" value="MBW4361518.1"/>
    <property type="molecule type" value="Genomic_DNA"/>
</dbReference>
<evidence type="ECO:0000313" key="4">
    <source>
        <dbReference type="EMBL" id="MBW4361518.1"/>
    </source>
</evidence>
<dbReference type="InterPro" id="IPR000182">
    <property type="entry name" value="GNAT_dom"/>
</dbReference>
<name>A0ABS6Y0A4_9FLAO</name>
<dbReference type="PANTHER" id="PTHR43877:SF2">
    <property type="entry name" value="AMINOALKYLPHOSPHONATE N-ACETYLTRANSFERASE-RELATED"/>
    <property type="match status" value="1"/>
</dbReference>
<dbReference type="Proteomes" id="UP000812031">
    <property type="component" value="Unassembled WGS sequence"/>
</dbReference>
<evidence type="ECO:0000259" key="3">
    <source>
        <dbReference type="PROSITE" id="PS51186"/>
    </source>
</evidence>
<organism evidence="4 5">
    <name type="scientific">Flavobacterium taihuense</name>
    <dbReference type="NCBI Taxonomy" id="2857508"/>
    <lineage>
        <taxon>Bacteria</taxon>
        <taxon>Pseudomonadati</taxon>
        <taxon>Bacteroidota</taxon>
        <taxon>Flavobacteriia</taxon>
        <taxon>Flavobacteriales</taxon>
        <taxon>Flavobacteriaceae</taxon>
        <taxon>Flavobacterium</taxon>
    </lineage>
</organism>
<feature type="domain" description="N-acetyltransferase" evidence="3">
    <location>
        <begin position="2"/>
        <end position="166"/>
    </location>
</feature>
<dbReference type="RefSeq" id="WP_219318020.1">
    <property type="nucleotide sequence ID" value="NZ_JAHWYN010000012.1"/>
</dbReference>
<comment type="caution">
    <text evidence="4">The sequence shown here is derived from an EMBL/GenBank/DDBJ whole genome shotgun (WGS) entry which is preliminary data.</text>
</comment>
<reference evidence="4 5" key="1">
    <citation type="submission" date="2021-07" db="EMBL/GenBank/DDBJ databases">
        <title>Flavobacterium sp. nov. isolated from sediment on the Taihu Lake.</title>
        <authorList>
            <person name="Qu J.-H."/>
        </authorList>
    </citation>
    <scope>NUCLEOTIDE SEQUENCE [LARGE SCALE GENOMIC DNA]</scope>
    <source>
        <strain evidence="4 5">NAS39</strain>
    </source>
</reference>
<sequence length="171" mass="19667">MISIVPATAYDYTIIREIAFQTWPTAYGAILSKAQLDYMLHAFYNEEALNDSVTNKGHHFVLAKEGEETLGFASYEHHYNQKTQTKIHKIYILPQTQGKGIGKKLIDFVENAAKKKDSTALSLNVNRFNKALYFYQKLGFEIVEEVNIKLEHGYLMEDYVMEKSISSPIQY</sequence>
<evidence type="ECO:0000256" key="2">
    <source>
        <dbReference type="ARBA" id="ARBA00023315"/>
    </source>
</evidence>